<name>A0ABW4JV38_9HYPH</name>
<comment type="caution">
    <text evidence="4">The sequence shown here is derived from an EMBL/GenBank/DDBJ whole genome shotgun (WGS) entry which is preliminary data.</text>
</comment>
<comment type="similarity">
    <text evidence="1">Belongs to the methyltransferase superfamily. L-isoaspartyl/D-aspartyl protein methyltransferase family.</text>
</comment>
<dbReference type="PANTHER" id="PTHR11579:SF18">
    <property type="entry name" value="PROTEIN-L-ISOASPARTATE O-METHYLTRANSFERASE"/>
    <property type="match status" value="1"/>
</dbReference>
<dbReference type="PANTHER" id="PTHR11579">
    <property type="entry name" value="PROTEIN-L-ISOASPARTATE O-METHYLTRANSFERASE"/>
    <property type="match status" value="1"/>
</dbReference>
<organism evidence="4 5">
    <name type="scientific">Roseibium aestuarii</name>
    <dbReference type="NCBI Taxonomy" id="2600299"/>
    <lineage>
        <taxon>Bacteria</taxon>
        <taxon>Pseudomonadati</taxon>
        <taxon>Pseudomonadota</taxon>
        <taxon>Alphaproteobacteria</taxon>
        <taxon>Hyphomicrobiales</taxon>
        <taxon>Stappiaceae</taxon>
        <taxon>Roseibium</taxon>
    </lineage>
</organism>
<evidence type="ECO:0000256" key="1">
    <source>
        <dbReference type="ARBA" id="ARBA00005369"/>
    </source>
</evidence>
<sequence length="219" mass="23272">MTDYALSRRKMVDCQLRTNDVTDHRVLDAVEAVPRERFVPASRQAVAYIDREIAVEGSGQRVLVKPHVMGKMVQLAGVRPDDVVLVIGAGSGYTTAVMSHLAASVVAVESDPDLARQAGETIVELGIQNAAVVEGPLTAGLAGEGPFDVILIDGAVEVLPQDLFRQLKDGGRLVVVEGLGGAGTVRLYQKAGEHVSGRFAFNASVPLLPGFGRVPEFQF</sequence>
<evidence type="ECO:0000256" key="2">
    <source>
        <dbReference type="ARBA" id="ARBA00013346"/>
    </source>
</evidence>
<evidence type="ECO:0000313" key="4">
    <source>
        <dbReference type="EMBL" id="MFD1694100.1"/>
    </source>
</evidence>
<reference evidence="5" key="1">
    <citation type="journal article" date="2019" name="Int. J. Syst. Evol. Microbiol.">
        <title>The Global Catalogue of Microorganisms (GCM) 10K type strain sequencing project: providing services to taxonomists for standard genome sequencing and annotation.</title>
        <authorList>
            <consortium name="The Broad Institute Genomics Platform"/>
            <consortium name="The Broad Institute Genome Sequencing Center for Infectious Disease"/>
            <person name="Wu L."/>
            <person name="Ma J."/>
        </authorList>
    </citation>
    <scope>NUCLEOTIDE SEQUENCE [LARGE SCALE GENOMIC DNA]</scope>
    <source>
        <strain evidence="5">JCM 3369</strain>
    </source>
</reference>
<proteinExistence type="inferred from homology"/>
<protein>
    <recommendedName>
        <fullName evidence="2">Protein-L-isoaspartate O-methyltransferase</fullName>
    </recommendedName>
    <alternativeName>
        <fullName evidence="3">Protein L-isoaspartyl methyltransferase</fullName>
    </alternativeName>
</protein>
<keyword evidence="5" id="KW-1185">Reference proteome</keyword>
<dbReference type="Proteomes" id="UP001597327">
    <property type="component" value="Unassembled WGS sequence"/>
</dbReference>
<evidence type="ECO:0000313" key="5">
    <source>
        <dbReference type="Proteomes" id="UP001597327"/>
    </source>
</evidence>
<dbReference type="SUPFAM" id="SSF53335">
    <property type="entry name" value="S-adenosyl-L-methionine-dependent methyltransferases"/>
    <property type="match status" value="1"/>
</dbReference>
<dbReference type="InterPro" id="IPR000682">
    <property type="entry name" value="PCMT"/>
</dbReference>
<dbReference type="RefSeq" id="WP_149892010.1">
    <property type="nucleotide sequence ID" value="NZ_JBHUFA010000001.1"/>
</dbReference>
<evidence type="ECO:0000256" key="3">
    <source>
        <dbReference type="ARBA" id="ARBA00030757"/>
    </source>
</evidence>
<dbReference type="Pfam" id="PF01135">
    <property type="entry name" value="PCMT"/>
    <property type="match status" value="1"/>
</dbReference>
<dbReference type="Gene3D" id="3.40.50.150">
    <property type="entry name" value="Vaccinia Virus protein VP39"/>
    <property type="match status" value="1"/>
</dbReference>
<dbReference type="InterPro" id="IPR029063">
    <property type="entry name" value="SAM-dependent_MTases_sf"/>
</dbReference>
<dbReference type="EMBL" id="JBHUFA010000001">
    <property type="protein sequence ID" value="MFD1694100.1"/>
    <property type="molecule type" value="Genomic_DNA"/>
</dbReference>
<accession>A0ABW4JV38</accession>
<gene>
    <name evidence="4" type="ORF">ACFSC7_01115</name>
</gene>
<dbReference type="CDD" id="cd02440">
    <property type="entry name" value="AdoMet_MTases"/>
    <property type="match status" value="1"/>
</dbReference>